<dbReference type="Pfam" id="PF01753">
    <property type="entry name" value="zf-MYND"/>
    <property type="match status" value="1"/>
</dbReference>
<evidence type="ECO:0000256" key="1">
    <source>
        <dbReference type="ARBA" id="ARBA00022723"/>
    </source>
</evidence>
<evidence type="ECO:0000256" key="4">
    <source>
        <dbReference type="PROSITE-ProRule" id="PRU00134"/>
    </source>
</evidence>
<dbReference type="GO" id="GO:0008270">
    <property type="term" value="F:zinc ion binding"/>
    <property type="evidence" value="ECO:0007669"/>
    <property type="project" value="UniProtKB-KW"/>
</dbReference>
<evidence type="ECO:0000313" key="7">
    <source>
        <dbReference type="Proteomes" id="UP000076722"/>
    </source>
</evidence>
<dbReference type="OrthoDB" id="341421at2759"/>
<dbReference type="AlphaFoldDB" id="A0A164QH71"/>
<proteinExistence type="predicted"/>
<accession>A0A164QH71</accession>
<dbReference type="InterPro" id="IPR002893">
    <property type="entry name" value="Znf_MYND"/>
</dbReference>
<organism evidence="6 7">
    <name type="scientific">Sistotremastrum niveocremeum HHB9708</name>
    <dbReference type="NCBI Taxonomy" id="1314777"/>
    <lineage>
        <taxon>Eukaryota</taxon>
        <taxon>Fungi</taxon>
        <taxon>Dikarya</taxon>
        <taxon>Basidiomycota</taxon>
        <taxon>Agaricomycotina</taxon>
        <taxon>Agaricomycetes</taxon>
        <taxon>Sistotremastrales</taxon>
        <taxon>Sistotremastraceae</taxon>
        <taxon>Sertulicium</taxon>
        <taxon>Sertulicium niveocremeum</taxon>
    </lineage>
</organism>
<dbReference type="SUPFAM" id="SSF144232">
    <property type="entry name" value="HIT/MYND zinc finger-like"/>
    <property type="match status" value="1"/>
</dbReference>
<keyword evidence="3" id="KW-0862">Zinc</keyword>
<dbReference type="Proteomes" id="UP000076722">
    <property type="component" value="Unassembled WGS sequence"/>
</dbReference>
<dbReference type="Gene3D" id="6.10.140.2220">
    <property type="match status" value="1"/>
</dbReference>
<name>A0A164QH71_9AGAM</name>
<sequence>MDPNIMDLNAMDPEGIPDPQLLDQFLVDLPADMELELPLVPDDMPEPDAPNGWDAMMAHINNHQQGGRPDLSVGKSIKEMVRARLELLSYGHHWAGLGDDGEGLAARGFVAASVPPIEGGVKDCLGKMMKIIIGDYEHGIQTQLHLVPALLAQVRDHIRAFYDFKIAHIRSPRLEYCDFIVVIQVTQALHECGLTLQLDPPRLEALMQVAGAEMEHIVLDVGLDVGGLYEAAKKYEDDVGHSQEKHHQWNGRPIYTTTQAIMRTANKDIAPFALCHFYVDIMVALLLNRSCKSPLETDILDHTQRRSKAMQKLVHWSTDKELRRAFAAGLSDAMRPIYWDIELLVEFCQAGGLAALIADSTNFSACCVVARDAFLDLPDDAWDDQTEESLSSVTGVLADIRSWPDSSKKKQDFEILCKASYNIYQRYGLEPFKTRVSKQTESDPPLFYYLVRRLERDFREDILMRTEDDWNSIIKELSTIPRKAEKRMRWTRLSTADRWRCMEDYVCDNPDCEQTIELSRLRRLWATGSGKPDFDEKLDKWVRGIKICQACRKTTYCSQECQKAEWPRHKRPCRWYARRYGAAVNPPNAPAPPDPVA</sequence>
<keyword evidence="2 4" id="KW-0863">Zinc-finger</keyword>
<feature type="domain" description="MYND-type" evidence="5">
    <location>
        <begin position="548"/>
        <end position="573"/>
    </location>
</feature>
<protein>
    <recommendedName>
        <fullName evidence="5">MYND-type domain-containing protein</fullName>
    </recommendedName>
</protein>
<evidence type="ECO:0000313" key="6">
    <source>
        <dbReference type="EMBL" id="KZS89659.1"/>
    </source>
</evidence>
<evidence type="ECO:0000256" key="3">
    <source>
        <dbReference type="ARBA" id="ARBA00022833"/>
    </source>
</evidence>
<gene>
    <name evidence="6" type="ORF">SISNIDRAFT_497435</name>
</gene>
<keyword evidence="7" id="KW-1185">Reference proteome</keyword>
<dbReference type="EMBL" id="KV419426">
    <property type="protein sequence ID" value="KZS89659.1"/>
    <property type="molecule type" value="Genomic_DNA"/>
</dbReference>
<dbReference type="PROSITE" id="PS50865">
    <property type="entry name" value="ZF_MYND_2"/>
    <property type="match status" value="1"/>
</dbReference>
<reference evidence="6 7" key="1">
    <citation type="journal article" date="2016" name="Mol. Biol. Evol.">
        <title>Comparative Genomics of Early-Diverging Mushroom-Forming Fungi Provides Insights into the Origins of Lignocellulose Decay Capabilities.</title>
        <authorList>
            <person name="Nagy L.G."/>
            <person name="Riley R."/>
            <person name="Tritt A."/>
            <person name="Adam C."/>
            <person name="Daum C."/>
            <person name="Floudas D."/>
            <person name="Sun H."/>
            <person name="Yadav J.S."/>
            <person name="Pangilinan J."/>
            <person name="Larsson K.H."/>
            <person name="Matsuura K."/>
            <person name="Barry K."/>
            <person name="Labutti K."/>
            <person name="Kuo R."/>
            <person name="Ohm R.A."/>
            <person name="Bhattacharya S.S."/>
            <person name="Shirouzu T."/>
            <person name="Yoshinaga Y."/>
            <person name="Martin F.M."/>
            <person name="Grigoriev I.V."/>
            <person name="Hibbett D.S."/>
        </authorList>
    </citation>
    <scope>NUCLEOTIDE SEQUENCE [LARGE SCALE GENOMIC DNA]</scope>
    <source>
        <strain evidence="6 7">HHB9708</strain>
    </source>
</reference>
<evidence type="ECO:0000256" key="2">
    <source>
        <dbReference type="ARBA" id="ARBA00022771"/>
    </source>
</evidence>
<evidence type="ECO:0000259" key="5">
    <source>
        <dbReference type="PROSITE" id="PS50865"/>
    </source>
</evidence>
<keyword evidence="1" id="KW-0479">Metal-binding</keyword>